<gene>
    <name evidence="2" type="ORF">Hyperionvirus40_15</name>
</gene>
<feature type="coiled-coil region" evidence="1">
    <location>
        <begin position="13"/>
        <end position="96"/>
    </location>
</feature>
<protein>
    <submittedName>
        <fullName evidence="2">Uncharacterized protein</fullName>
    </submittedName>
</protein>
<dbReference type="EMBL" id="MK072422">
    <property type="protein sequence ID" value="AYV84811.1"/>
    <property type="molecule type" value="Genomic_DNA"/>
</dbReference>
<sequence>MCRKCDNNNCDSCDDLQCQIDRLARRIAKLKAAIILQNGKIDALTIRVDAAEKAIVALQAQVAQLKGVVGNLSGQVMNLETEVFDLNQQVQELKSTLVGQFSVSGPDANTPVGSPQLLTFYPADDPISIQIFINDSSNYIININQSGLYRVSQSVLVSPFIALYPGAFTLFVYTRPGELGAVFNQFQYFATTQNVPPSILTPTTPSTNLLFSSVLINVPAATPTFPFQIQLRLKTTALLPPFFTVLPGSYINVERVSTISPK</sequence>
<keyword evidence="1" id="KW-0175">Coiled coil</keyword>
<dbReference type="Gene3D" id="1.20.5.340">
    <property type="match status" value="1"/>
</dbReference>
<organism evidence="2">
    <name type="scientific">Hyperionvirus sp</name>
    <dbReference type="NCBI Taxonomy" id="2487770"/>
    <lineage>
        <taxon>Viruses</taxon>
        <taxon>Varidnaviria</taxon>
        <taxon>Bamfordvirae</taxon>
        <taxon>Nucleocytoviricota</taxon>
        <taxon>Megaviricetes</taxon>
        <taxon>Imitervirales</taxon>
        <taxon>Mimiviridae</taxon>
        <taxon>Klosneuvirinae</taxon>
    </lineage>
</organism>
<proteinExistence type="predicted"/>
<reference evidence="2" key="1">
    <citation type="submission" date="2018-10" db="EMBL/GenBank/DDBJ databases">
        <title>Hidden diversity of soil giant viruses.</title>
        <authorList>
            <person name="Schulz F."/>
            <person name="Alteio L."/>
            <person name="Goudeau D."/>
            <person name="Ryan E.M."/>
            <person name="Malmstrom R.R."/>
            <person name="Blanchard J."/>
            <person name="Woyke T."/>
        </authorList>
    </citation>
    <scope>NUCLEOTIDE SEQUENCE</scope>
    <source>
        <strain evidence="2">HYV1</strain>
    </source>
</reference>
<name>A0A3G5AEV3_9VIRU</name>
<evidence type="ECO:0000256" key="1">
    <source>
        <dbReference type="SAM" id="Coils"/>
    </source>
</evidence>
<evidence type="ECO:0000313" key="2">
    <source>
        <dbReference type="EMBL" id="AYV84811.1"/>
    </source>
</evidence>
<accession>A0A3G5AEV3</accession>